<dbReference type="Pfam" id="PF24961">
    <property type="entry name" value="NfeD_membrane"/>
    <property type="match status" value="1"/>
</dbReference>
<keyword evidence="2 5" id="KW-0812">Transmembrane</keyword>
<name>A0ABS2PEJ0_9BACL</name>
<evidence type="ECO:0000256" key="1">
    <source>
        <dbReference type="ARBA" id="ARBA00004141"/>
    </source>
</evidence>
<keyword evidence="11" id="KW-1185">Reference proteome</keyword>
<dbReference type="PANTHER" id="PTHR33507">
    <property type="entry name" value="INNER MEMBRANE PROTEIN YBBJ"/>
    <property type="match status" value="1"/>
</dbReference>
<dbReference type="EMBL" id="JAFBEC010000008">
    <property type="protein sequence ID" value="MBM7633761.1"/>
    <property type="molecule type" value="Genomic_DNA"/>
</dbReference>
<dbReference type="InterPro" id="IPR012340">
    <property type="entry name" value="NA-bd_OB-fold"/>
</dbReference>
<evidence type="ECO:0000256" key="2">
    <source>
        <dbReference type="ARBA" id="ARBA00022692"/>
    </source>
</evidence>
<evidence type="ECO:0000256" key="6">
    <source>
        <dbReference type="SAM" id="SignalP"/>
    </source>
</evidence>
<dbReference type="SUPFAM" id="SSF52096">
    <property type="entry name" value="ClpP/crotonase"/>
    <property type="match status" value="1"/>
</dbReference>
<protein>
    <submittedName>
        <fullName evidence="10">Membrane-bound serine protease (ClpP class)</fullName>
    </submittedName>
</protein>
<dbReference type="Proteomes" id="UP000741863">
    <property type="component" value="Unassembled WGS sequence"/>
</dbReference>
<feature type="chain" id="PRO_5045991864" evidence="6">
    <location>
        <begin position="27"/>
        <end position="431"/>
    </location>
</feature>
<keyword evidence="10" id="KW-0645">Protease</keyword>
<feature type="transmembrane region" description="Helical" evidence="5">
    <location>
        <begin position="224"/>
        <end position="244"/>
    </location>
</feature>
<dbReference type="InterPro" id="IPR029045">
    <property type="entry name" value="ClpP/crotonase-like_dom_sf"/>
</dbReference>
<evidence type="ECO:0000259" key="8">
    <source>
        <dbReference type="Pfam" id="PF24961"/>
    </source>
</evidence>
<keyword evidence="10" id="KW-0378">Hydrolase</keyword>
<evidence type="ECO:0000313" key="10">
    <source>
        <dbReference type="EMBL" id="MBM7633761.1"/>
    </source>
</evidence>
<keyword evidence="6" id="KW-0732">Signal</keyword>
<evidence type="ECO:0000259" key="7">
    <source>
        <dbReference type="Pfam" id="PF01957"/>
    </source>
</evidence>
<evidence type="ECO:0000313" key="11">
    <source>
        <dbReference type="Proteomes" id="UP000741863"/>
    </source>
</evidence>
<feature type="domain" description="NfeD integral membrane" evidence="8">
    <location>
        <begin position="231"/>
        <end position="344"/>
    </location>
</feature>
<feature type="transmembrane region" description="Helical" evidence="5">
    <location>
        <begin position="274"/>
        <end position="292"/>
    </location>
</feature>
<evidence type="ECO:0000256" key="4">
    <source>
        <dbReference type="ARBA" id="ARBA00023136"/>
    </source>
</evidence>
<dbReference type="CDD" id="cd07021">
    <property type="entry name" value="Clp_protease_NfeD_like"/>
    <property type="match status" value="1"/>
</dbReference>
<feature type="transmembrane region" description="Helical" evidence="5">
    <location>
        <begin position="324"/>
        <end position="346"/>
    </location>
</feature>
<dbReference type="InterPro" id="IPR002810">
    <property type="entry name" value="NfeD-like_C"/>
</dbReference>
<dbReference type="Pfam" id="PF01957">
    <property type="entry name" value="NfeD"/>
    <property type="match status" value="1"/>
</dbReference>
<accession>A0ABS2PEJ0</accession>
<dbReference type="InterPro" id="IPR052165">
    <property type="entry name" value="Membrane_assoc_protease"/>
</dbReference>
<keyword evidence="3 5" id="KW-1133">Transmembrane helix</keyword>
<dbReference type="InterPro" id="IPR056739">
    <property type="entry name" value="NfeD_membrane"/>
</dbReference>
<evidence type="ECO:0000259" key="9">
    <source>
        <dbReference type="Pfam" id="PF25145"/>
    </source>
</evidence>
<comment type="subcellular location">
    <subcellularLocation>
        <location evidence="1">Membrane</location>
        <topology evidence="1">Multi-pass membrane protein</topology>
    </subcellularLocation>
</comment>
<dbReference type="InterPro" id="IPR056738">
    <property type="entry name" value="NfeD1b_N"/>
</dbReference>
<gene>
    <name evidence="10" type="ORF">JOD17_002857</name>
</gene>
<organism evidence="10 11">
    <name type="scientific">Geomicrobium sediminis</name>
    <dbReference type="NCBI Taxonomy" id="1347788"/>
    <lineage>
        <taxon>Bacteria</taxon>
        <taxon>Bacillati</taxon>
        <taxon>Bacillota</taxon>
        <taxon>Bacilli</taxon>
        <taxon>Bacillales</taxon>
        <taxon>Geomicrobium</taxon>
    </lineage>
</organism>
<sequence length="431" mass="45887">MSKVHRISLFLLLLVAGMFLPFLSSAQSDQTVHVIPVEQTVERGLEAFLDRAIYTAVEQGADHILLEMDTPGGAVNAATNIVGKIQETEVPITTFVLGENYGAISAGAYIALYTDNIFMQPGAQIGNASVIDGAGNAADQKVAQNWATEMRTAAQSSDHDRPPDIAEEMVNPDKPISLSADEAVNNGYAEGKVDNREEVLAKLDLADAEIVEQEITFFETLTRWITHPAMISVLLAVGAVGLIAEFFTPGFGIAGLIGLSSLGLFFFGHLFAGFAGWESLILLIVGLILIVIEIVFTGFGLFGLLGVGAIIGSISLASFDTSQIFVSIGIAVAAAAAAAFVLFKYFGRIGLMKRFVLADQLSTKESEERHLTQKQLVGEVGVALTPLRPGGIGEFNGQNIDVVTEGSFVEQGIEIQVVRTNGASIVVREKL</sequence>
<reference evidence="10 11" key="1">
    <citation type="submission" date="2021-01" db="EMBL/GenBank/DDBJ databases">
        <title>Genomic Encyclopedia of Type Strains, Phase IV (KMG-IV): sequencing the most valuable type-strain genomes for metagenomic binning, comparative biology and taxonomic classification.</title>
        <authorList>
            <person name="Goeker M."/>
        </authorList>
    </citation>
    <scope>NUCLEOTIDE SEQUENCE [LARGE SCALE GENOMIC DNA]</scope>
    <source>
        <strain evidence="10 11">DSM 25540</strain>
    </source>
</reference>
<dbReference type="Pfam" id="PF25145">
    <property type="entry name" value="NfeD1b_N"/>
    <property type="match status" value="1"/>
</dbReference>
<feature type="signal peptide" evidence="6">
    <location>
        <begin position="1"/>
        <end position="26"/>
    </location>
</feature>
<dbReference type="PANTHER" id="PTHR33507:SF3">
    <property type="entry name" value="INNER MEMBRANE PROTEIN YBBJ"/>
    <property type="match status" value="1"/>
</dbReference>
<feature type="domain" description="NfeD-like C-terminal" evidence="7">
    <location>
        <begin position="374"/>
        <end position="428"/>
    </location>
</feature>
<evidence type="ECO:0000256" key="3">
    <source>
        <dbReference type="ARBA" id="ARBA00022989"/>
    </source>
</evidence>
<dbReference type="Gene3D" id="3.90.226.10">
    <property type="entry name" value="2-enoyl-CoA Hydratase, Chain A, domain 1"/>
    <property type="match status" value="1"/>
</dbReference>
<keyword evidence="4 5" id="KW-0472">Membrane</keyword>
<proteinExistence type="predicted"/>
<feature type="transmembrane region" description="Helical" evidence="5">
    <location>
        <begin position="251"/>
        <end position="268"/>
    </location>
</feature>
<evidence type="ECO:0000256" key="5">
    <source>
        <dbReference type="SAM" id="Phobius"/>
    </source>
</evidence>
<dbReference type="RefSeq" id="WP_204698472.1">
    <property type="nucleotide sequence ID" value="NZ_JAFBEC010000008.1"/>
</dbReference>
<feature type="domain" description="NfeD1b N-terminal" evidence="9">
    <location>
        <begin position="31"/>
        <end position="212"/>
    </location>
</feature>
<dbReference type="Gene3D" id="2.40.50.140">
    <property type="entry name" value="Nucleic acid-binding proteins"/>
    <property type="match status" value="1"/>
</dbReference>
<dbReference type="GO" id="GO:0008233">
    <property type="term" value="F:peptidase activity"/>
    <property type="evidence" value="ECO:0007669"/>
    <property type="project" value="UniProtKB-KW"/>
</dbReference>
<dbReference type="GO" id="GO:0006508">
    <property type="term" value="P:proteolysis"/>
    <property type="evidence" value="ECO:0007669"/>
    <property type="project" value="UniProtKB-KW"/>
</dbReference>
<comment type="caution">
    <text evidence="10">The sequence shown here is derived from an EMBL/GenBank/DDBJ whole genome shotgun (WGS) entry which is preliminary data.</text>
</comment>